<name>A0AA40G4C2_9HYME</name>
<evidence type="ECO:0000313" key="3">
    <source>
        <dbReference type="Proteomes" id="UP001177670"/>
    </source>
</evidence>
<dbReference type="Proteomes" id="UP001177670">
    <property type="component" value="Unassembled WGS sequence"/>
</dbReference>
<comment type="caution">
    <text evidence="2">The sequence shown here is derived from an EMBL/GenBank/DDBJ whole genome shotgun (WGS) entry which is preliminary data.</text>
</comment>
<evidence type="ECO:0000313" key="2">
    <source>
        <dbReference type="EMBL" id="KAK1130827.1"/>
    </source>
</evidence>
<gene>
    <name evidence="2" type="ORF">K0M31_018935</name>
</gene>
<keyword evidence="3" id="KW-1185">Reference proteome</keyword>
<protein>
    <submittedName>
        <fullName evidence="2">Uncharacterized protein</fullName>
    </submittedName>
</protein>
<organism evidence="2 3">
    <name type="scientific">Melipona bicolor</name>
    <dbReference type="NCBI Taxonomy" id="60889"/>
    <lineage>
        <taxon>Eukaryota</taxon>
        <taxon>Metazoa</taxon>
        <taxon>Ecdysozoa</taxon>
        <taxon>Arthropoda</taxon>
        <taxon>Hexapoda</taxon>
        <taxon>Insecta</taxon>
        <taxon>Pterygota</taxon>
        <taxon>Neoptera</taxon>
        <taxon>Endopterygota</taxon>
        <taxon>Hymenoptera</taxon>
        <taxon>Apocrita</taxon>
        <taxon>Aculeata</taxon>
        <taxon>Apoidea</taxon>
        <taxon>Anthophila</taxon>
        <taxon>Apidae</taxon>
        <taxon>Melipona</taxon>
    </lineage>
</organism>
<dbReference type="EMBL" id="JAHYIQ010000007">
    <property type="protein sequence ID" value="KAK1130827.1"/>
    <property type="molecule type" value="Genomic_DNA"/>
</dbReference>
<dbReference type="AlphaFoldDB" id="A0AA40G4C2"/>
<proteinExistence type="predicted"/>
<evidence type="ECO:0000256" key="1">
    <source>
        <dbReference type="SAM" id="MobiDB-lite"/>
    </source>
</evidence>
<feature type="region of interest" description="Disordered" evidence="1">
    <location>
        <begin position="1"/>
        <end position="22"/>
    </location>
</feature>
<reference evidence="2" key="1">
    <citation type="submission" date="2021-10" db="EMBL/GenBank/DDBJ databases">
        <title>Melipona bicolor Genome sequencing and assembly.</title>
        <authorList>
            <person name="Araujo N.S."/>
            <person name="Arias M.C."/>
        </authorList>
    </citation>
    <scope>NUCLEOTIDE SEQUENCE</scope>
    <source>
        <strain evidence="2">USP_2M_L1-L4_2017</strain>
        <tissue evidence="2">Whole body</tissue>
    </source>
</reference>
<accession>A0AA40G4C2</accession>
<sequence length="54" mass="5704">MPEKDRVGSDRQLLNGGFEAGNTAGHQQLGNVASPCHRGIAIVNMQQDLAGSTR</sequence>